<keyword evidence="2" id="KW-0812">Transmembrane</keyword>
<reference evidence="3" key="1">
    <citation type="submission" date="2021-08" db="EMBL/GenBank/DDBJ databases">
        <authorList>
            <person name="Stevens D.C."/>
        </authorList>
    </citation>
    <scope>NUCLEOTIDE SEQUENCE</scope>
    <source>
        <strain evidence="3">DSM 53165</strain>
    </source>
</reference>
<feature type="transmembrane region" description="Helical" evidence="2">
    <location>
        <begin position="6"/>
        <end position="26"/>
    </location>
</feature>
<feature type="transmembrane region" description="Helical" evidence="2">
    <location>
        <begin position="156"/>
        <end position="174"/>
    </location>
</feature>
<evidence type="ECO:0000256" key="1">
    <source>
        <dbReference type="SAM" id="MobiDB-lite"/>
    </source>
</evidence>
<sequence>MSTLLRYALGTAVTGGLVVAAGAYFARRQATQPAGDPPQTPAPDPQTIPAPKPTSTGPIAWDGALPLPTAADIKGDLGRNWGTTPADLRPLFLLAEEASGIVGAGRILAVIAYRESRFIPAAHNGDAESEQSERNYSYNAYHNNKGRNPTLMHGDAAAAFGSGGLFGALAPYFLWTGVQELKDKAPLLASDPRIMFLPRVAAFAATVYLQRLLKNYDIRDVADIKVGWGSISLLIPPGRDGDTYNKIRSQFWEDAKTVGIDLGDVATIPTKMRADNWPGVGAVFQKLVGQLPVPKALV</sequence>
<dbReference type="RefSeq" id="WP_224191063.1">
    <property type="nucleotide sequence ID" value="NZ_JAIRAU010000005.1"/>
</dbReference>
<proteinExistence type="predicted"/>
<evidence type="ECO:0000313" key="3">
    <source>
        <dbReference type="EMBL" id="MBZ5709286.1"/>
    </source>
</evidence>
<evidence type="ECO:0000256" key="2">
    <source>
        <dbReference type="SAM" id="Phobius"/>
    </source>
</evidence>
<evidence type="ECO:0000313" key="4">
    <source>
        <dbReference type="Proteomes" id="UP001139031"/>
    </source>
</evidence>
<feature type="transmembrane region" description="Helical" evidence="2">
    <location>
        <begin position="194"/>
        <end position="213"/>
    </location>
</feature>
<accession>A0ABS7TM69</accession>
<keyword evidence="2" id="KW-0472">Membrane</keyword>
<dbReference type="Proteomes" id="UP001139031">
    <property type="component" value="Unassembled WGS sequence"/>
</dbReference>
<protein>
    <submittedName>
        <fullName evidence="3">Uncharacterized protein</fullName>
    </submittedName>
</protein>
<keyword evidence="2" id="KW-1133">Transmembrane helix</keyword>
<gene>
    <name evidence="3" type="ORF">K7C98_08430</name>
</gene>
<comment type="caution">
    <text evidence="3">The sequence shown here is derived from an EMBL/GenBank/DDBJ whole genome shotgun (WGS) entry which is preliminary data.</text>
</comment>
<feature type="region of interest" description="Disordered" evidence="1">
    <location>
        <begin position="30"/>
        <end position="61"/>
    </location>
</feature>
<keyword evidence="4" id="KW-1185">Reference proteome</keyword>
<feature type="compositionally biased region" description="Pro residues" evidence="1">
    <location>
        <begin position="35"/>
        <end position="52"/>
    </location>
</feature>
<name>A0ABS7TM69_9BACT</name>
<organism evidence="3 4">
    <name type="scientific">Nannocystis pusilla</name>
    <dbReference type="NCBI Taxonomy" id="889268"/>
    <lineage>
        <taxon>Bacteria</taxon>
        <taxon>Pseudomonadati</taxon>
        <taxon>Myxococcota</taxon>
        <taxon>Polyangia</taxon>
        <taxon>Nannocystales</taxon>
        <taxon>Nannocystaceae</taxon>
        <taxon>Nannocystis</taxon>
    </lineage>
</organism>
<dbReference type="EMBL" id="JAIRAU010000005">
    <property type="protein sequence ID" value="MBZ5709286.1"/>
    <property type="molecule type" value="Genomic_DNA"/>
</dbReference>